<dbReference type="GO" id="GO:0006412">
    <property type="term" value="P:translation"/>
    <property type="evidence" value="ECO:0007669"/>
    <property type="project" value="UniProtKB-UniRule"/>
</dbReference>
<evidence type="ECO:0000313" key="6">
    <source>
        <dbReference type="EMBL" id="GAA0296348.1"/>
    </source>
</evidence>
<evidence type="ECO:0000313" key="7">
    <source>
        <dbReference type="Proteomes" id="UP001500837"/>
    </source>
</evidence>
<dbReference type="GO" id="GO:1990904">
    <property type="term" value="C:ribonucleoprotein complex"/>
    <property type="evidence" value="ECO:0007669"/>
    <property type="project" value="UniProtKB-KW"/>
</dbReference>
<dbReference type="GO" id="GO:0005840">
    <property type="term" value="C:ribosome"/>
    <property type="evidence" value="ECO:0007669"/>
    <property type="project" value="UniProtKB-KW"/>
</dbReference>
<dbReference type="InterPro" id="IPR020924">
    <property type="entry name" value="Ribosomal_eS6_arc"/>
</dbReference>
<dbReference type="AlphaFoldDB" id="A0AAV3S5H3"/>
<dbReference type="Pfam" id="PF01092">
    <property type="entry name" value="Ribosomal_S6e"/>
    <property type="match status" value="1"/>
</dbReference>
<name>A0AAV3S5H3_9EURY</name>
<evidence type="ECO:0000256" key="4">
    <source>
        <dbReference type="HAMAP-Rule" id="MF_00512"/>
    </source>
</evidence>
<evidence type="ECO:0000256" key="5">
    <source>
        <dbReference type="SAM" id="MobiDB-lite"/>
    </source>
</evidence>
<evidence type="ECO:0000256" key="1">
    <source>
        <dbReference type="ARBA" id="ARBA00009312"/>
    </source>
</evidence>
<sequence length="139" mass="14562">MATFNVVVADPAEGTAYPVEVEGQDANRFIGRNIGDEVDGDAVGLTGCTLEITGGSDEAGRPMRGDVSGPDVESVLVKNESVGYNPERDGERRRISIRGSEVSDATVQINAKVTESGDESVASVLGDEEEEAADDEADE</sequence>
<evidence type="ECO:0000256" key="2">
    <source>
        <dbReference type="ARBA" id="ARBA00022980"/>
    </source>
</evidence>
<dbReference type="RefSeq" id="WP_211313044.1">
    <property type="nucleotide sequence ID" value="NZ_BAAABL010000035.1"/>
</dbReference>
<feature type="compositionally biased region" description="Polar residues" evidence="5">
    <location>
        <begin position="103"/>
        <end position="113"/>
    </location>
</feature>
<evidence type="ECO:0000256" key="3">
    <source>
        <dbReference type="ARBA" id="ARBA00023274"/>
    </source>
</evidence>
<gene>
    <name evidence="4" type="primary">rps6e</name>
    <name evidence="6" type="ORF">GCM10009066_08520</name>
</gene>
<dbReference type="PROSITE" id="PS00578">
    <property type="entry name" value="RIBOSOMAL_S6E"/>
    <property type="match status" value="1"/>
</dbReference>
<organism evidence="6 7">
    <name type="scientific">Halarchaeum salinum</name>
    <dbReference type="NCBI Taxonomy" id="489912"/>
    <lineage>
        <taxon>Archaea</taxon>
        <taxon>Methanobacteriati</taxon>
        <taxon>Methanobacteriota</taxon>
        <taxon>Stenosarchaea group</taxon>
        <taxon>Halobacteria</taxon>
        <taxon>Halobacteriales</taxon>
        <taxon>Halobacteriaceae</taxon>
    </lineage>
</organism>
<reference evidence="6 7" key="1">
    <citation type="journal article" date="2019" name="Int. J. Syst. Evol. Microbiol.">
        <title>The Global Catalogue of Microorganisms (GCM) 10K type strain sequencing project: providing services to taxonomists for standard genome sequencing and annotation.</title>
        <authorList>
            <consortium name="The Broad Institute Genomics Platform"/>
            <consortium name="The Broad Institute Genome Sequencing Center for Infectious Disease"/>
            <person name="Wu L."/>
            <person name="Ma J."/>
        </authorList>
    </citation>
    <scope>NUCLEOTIDE SEQUENCE [LARGE SCALE GENOMIC DNA]</scope>
    <source>
        <strain evidence="6 7">JCM 16330</strain>
    </source>
</reference>
<dbReference type="SMART" id="SM01405">
    <property type="entry name" value="Ribosomal_S6e"/>
    <property type="match status" value="1"/>
</dbReference>
<dbReference type="Proteomes" id="UP001500837">
    <property type="component" value="Unassembled WGS sequence"/>
</dbReference>
<keyword evidence="3 4" id="KW-0687">Ribonucleoprotein</keyword>
<dbReference type="InterPro" id="IPR001377">
    <property type="entry name" value="Ribosomal_eS6"/>
</dbReference>
<feature type="compositionally biased region" description="Acidic residues" evidence="5">
    <location>
        <begin position="126"/>
        <end position="139"/>
    </location>
</feature>
<dbReference type="GO" id="GO:0003735">
    <property type="term" value="F:structural constituent of ribosome"/>
    <property type="evidence" value="ECO:0007669"/>
    <property type="project" value="InterPro"/>
</dbReference>
<dbReference type="InterPro" id="IPR018282">
    <property type="entry name" value="Ribosomal_eS6_CS"/>
</dbReference>
<dbReference type="EMBL" id="BAAABL010000035">
    <property type="protein sequence ID" value="GAA0296348.1"/>
    <property type="molecule type" value="Genomic_DNA"/>
</dbReference>
<dbReference type="HAMAP" id="MF_00512">
    <property type="entry name" value="Ribosomal_eS6"/>
    <property type="match status" value="1"/>
</dbReference>
<comment type="similarity">
    <text evidence="1 4">Belongs to the eukaryotic ribosomal protein eS6 family.</text>
</comment>
<dbReference type="PANTHER" id="PTHR11502">
    <property type="entry name" value="40S RIBOSOMAL PROTEIN S6"/>
    <property type="match status" value="1"/>
</dbReference>
<dbReference type="NCBIfam" id="NF003294">
    <property type="entry name" value="PRK04290.1-3"/>
    <property type="match status" value="1"/>
</dbReference>
<keyword evidence="7" id="KW-1185">Reference proteome</keyword>
<comment type="caution">
    <text evidence="6">The sequence shown here is derived from an EMBL/GenBank/DDBJ whole genome shotgun (WGS) entry which is preliminary data.</text>
</comment>
<keyword evidence="2 4" id="KW-0689">Ribosomal protein</keyword>
<feature type="region of interest" description="Disordered" evidence="5">
    <location>
        <begin position="80"/>
        <end position="139"/>
    </location>
</feature>
<accession>A0AAV3S5H3</accession>
<proteinExistence type="inferred from homology"/>
<protein>
    <recommendedName>
        <fullName evidence="4">Small ribosomal subunit protein eS6</fullName>
    </recommendedName>
</protein>